<dbReference type="InterPro" id="IPR006094">
    <property type="entry name" value="Oxid_FAD_bind_N"/>
</dbReference>
<dbReference type="InterPro" id="IPR016169">
    <property type="entry name" value="FAD-bd_PCMH_sub2"/>
</dbReference>
<dbReference type="EMBL" id="AMGX01000001">
    <property type="protein sequence ID" value="EXJ75495.1"/>
    <property type="molecule type" value="Genomic_DNA"/>
</dbReference>
<keyword evidence="5" id="KW-1185">Reference proteome</keyword>
<dbReference type="Gene3D" id="3.30.43.10">
    <property type="entry name" value="Uridine Diphospho-n-acetylenolpyruvylglucosamine Reductase, domain 2"/>
    <property type="match status" value="1"/>
</dbReference>
<dbReference type="Gene3D" id="3.40.462.10">
    <property type="entry name" value="FAD-linked oxidases, C-terminal domain"/>
    <property type="match status" value="1"/>
</dbReference>
<dbReference type="InterPro" id="IPR016166">
    <property type="entry name" value="FAD-bd_PCMH"/>
</dbReference>
<dbReference type="InterPro" id="IPR016167">
    <property type="entry name" value="FAD-bd_PCMH_sub1"/>
</dbReference>
<dbReference type="AlphaFoldDB" id="W9XDT8"/>
<sequence>MRSRDVKFPIRYNDPEYQLNHQKLFSQAVLCPLKNVLPPGVDQEQFDRAIVEFENAVGKGNVFRGQALEEYVDPYELWEEEGRRKMPSAAVCPSSTKELREVLAVANKSGIPVWTFSRGKNLGYGGPAPRLDGSVALDLHRMNRIIEVNDKFSYAVVEPGVTFTDLYLHCAEHKLRVWPSVPSLGWGSVVGNVHILIVQRTVDRGTGFTPTATHHQHISGMEVMLADGDIVRTGQFAIPNSPSAHLSKFSFGPSIEGLFLQSNLGIVTKMGIWLHPQPQAYMSCTFDMPNFEDVEVIVDIFGILRRDGLLPNTVYVSNIVEWLGMTGKRTELWPEEGPIPDWRLRELQTQLGFGYWNVKFGLYGAKEVVQSHFDELKRIIGKKAPGSEHRLQGHLFSGENDKLLEATSIPDPHGGFFAGVPSLWSLPMVRYRLPKEKAGIGAHADYSPIIPSDGKTVLEWVRTAREICETQGFDLFCDFFMHERHIIFVNMMVFDKTNSDHRKAVDTIFRSLYREGRQRGFSKYRSHINYMDLVADAYDFNDHAYRRFIERLKDTVDPNGILSPGKQGIWPLKYRHLREKL</sequence>
<dbReference type="GeneID" id="19184739"/>
<evidence type="ECO:0000259" key="3">
    <source>
        <dbReference type="PROSITE" id="PS51387"/>
    </source>
</evidence>
<protein>
    <recommendedName>
        <fullName evidence="3">FAD-binding PCMH-type domain-containing protein</fullName>
    </recommendedName>
</protein>
<dbReference type="GO" id="GO:1903457">
    <property type="term" value="P:lactate catabolic process"/>
    <property type="evidence" value="ECO:0007669"/>
    <property type="project" value="TreeGrafter"/>
</dbReference>
<dbReference type="PROSITE" id="PS51387">
    <property type="entry name" value="FAD_PCMH"/>
    <property type="match status" value="1"/>
</dbReference>
<proteinExistence type="predicted"/>
<dbReference type="HOGENOM" id="CLU_024402_0_1_1"/>
<dbReference type="GO" id="GO:0071949">
    <property type="term" value="F:FAD binding"/>
    <property type="evidence" value="ECO:0007669"/>
    <property type="project" value="InterPro"/>
</dbReference>
<dbReference type="SUPFAM" id="SSF55103">
    <property type="entry name" value="FAD-linked oxidases, C-terminal domain"/>
    <property type="match status" value="1"/>
</dbReference>
<dbReference type="InterPro" id="IPR036318">
    <property type="entry name" value="FAD-bd_PCMH-like_sf"/>
</dbReference>
<keyword evidence="1" id="KW-0285">Flavoprotein</keyword>
<dbReference type="Pfam" id="PF01565">
    <property type="entry name" value="FAD_binding_4"/>
    <property type="match status" value="1"/>
</dbReference>
<organism evidence="4 5">
    <name type="scientific">Cladophialophora psammophila CBS 110553</name>
    <dbReference type="NCBI Taxonomy" id="1182543"/>
    <lineage>
        <taxon>Eukaryota</taxon>
        <taxon>Fungi</taxon>
        <taxon>Dikarya</taxon>
        <taxon>Ascomycota</taxon>
        <taxon>Pezizomycotina</taxon>
        <taxon>Eurotiomycetes</taxon>
        <taxon>Chaetothyriomycetidae</taxon>
        <taxon>Chaetothyriales</taxon>
        <taxon>Herpotrichiellaceae</taxon>
        <taxon>Cladophialophora</taxon>
    </lineage>
</organism>
<keyword evidence="2" id="KW-0274">FAD</keyword>
<dbReference type="InterPro" id="IPR016171">
    <property type="entry name" value="Vanillyl_alc_oxidase_C-sub2"/>
</dbReference>
<name>W9XDT8_9EURO</name>
<dbReference type="OrthoDB" id="5332616at2759"/>
<dbReference type="RefSeq" id="XP_007738812.1">
    <property type="nucleotide sequence ID" value="XM_007740622.1"/>
</dbReference>
<dbReference type="Gene3D" id="3.30.465.10">
    <property type="match status" value="1"/>
</dbReference>
<dbReference type="SUPFAM" id="SSF56176">
    <property type="entry name" value="FAD-binding/transporter-associated domain-like"/>
    <property type="match status" value="1"/>
</dbReference>
<dbReference type="Gene3D" id="1.10.45.10">
    <property type="entry name" value="Vanillyl-alcohol Oxidase, Chain A, domain 4"/>
    <property type="match status" value="1"/>
</dbReference>
<dbReference type="GO" id="GO:0008720">
    <property type="term" value="F:D-lactate dehydrogenase (NAD+) activity"/>
    <property type="evidence" value="ECO:0007669"/>
    <property type="project" value="TreeGrafter"/>
</dbReference>
<dbReference type="InterPro" id="IPR016164">
    <property type="entry name" value="FAD-linked_Oxase-like_C"/>
</dbReference>
<evidence type="ECO:0000313" key="5">
    <source>
        <dbReference type="Proteomes" id="UP000019471"/>
    </source>
</evidence>
<dbReference type="InterPro" id="IPR016170">
    <property type="entry name" value="Cytok_DH_C_sf"/>
</dbReference>
<reference evidence="4 5" key="1">
    <citation type="submission" date="2013-03" db="EMBL/GenBank/DDBJ databases">
        <title>The Genome Sequence of Cladophialophora psammophila CBS 110553.</title>
        <authorList>
            <consortium name="The Broad Institute Genomics Platform"/>
            <person name="Cuomo C."/>
            <person name="de Hoog S."/>
            <person name="Gorbushina A."/>
            <person name="Walker B."/>
            <person name="Young S.K."/>
            <person name="Zeng Q."/>
            <person name="Gargeya S."/>
            <person name="Fitzgerald M."/>
            <person name="Haas B."/>
            <person name="Abouelleil A."/>
            <person name="Allen A.W."/>
            <person name="Alvarado L."/>
            <person name="Arachchi H.M."/>
            <person name="Berlin A.M."/>
            <person name="Chapman S.B."/>
            <person name="Gainer-Dewar J."/>
            <person name="Goldberg J."/>
            <person name="Griggs A."/>
            <person name="Gujja S."/>
            <person name="Hansen M."/>
            <person name="Howarth C."/>
            <person name="Imamovic A."/>
            <person name="Ireland A."/>
            <person name="Larimer J."/>
            <person name="McCowan C."/>
            <person name="Murphy C."/>
            <person name="Pearson M."/>
            <person name="Poon T.W."/>
            <person name="Priest M."/>
            <person name="Roberts A."/>
            <person name="Saif S."/>
            <person name="Shea T."/>
            <person name="Sisk P."/>
            <person name="Sykes S."/>
            <person name="Wortman J."/>
            <person name="Nusbaum C."/>
            <person name="Birren B."/>
        </authorList>
    </citation>
    <scope>NUCLEOTIDE SEQUENCE [LARGE SCALE GENOMIC DNA]</scope>
    <source>
        <strain evidence="4 5">CBS 110553</strain>
    </source>
</reference>
<dbReference type="Proteomes" id="UP000019471">
    <property type="component" value="Unassembled WGS sequence"/>
</dbReference>
<dbReference type="STRING" id="1182543.W9XDT8"/>
<dbReference type="GO" id="GO:0004458">
    <property type="term" value="F:D-lactate dehydrogenase (cytochrome) activity"/>
    <property type="evidence" value="ECO:0007669"/>
    <property type="project" value="TreeGrafter"/>
</dbReference>
<evidence type="ECO:0000256" key="2">
    <source>
        <dbReference type="ARBA" id="ARBA00022827"/>
    </source>
</evidence>
<feature type="domain" description="FAD-binding PCMH-type" evidence="3">
    <location>
        <begin position="83"/>
        <end position="277"/>
    </location>
</feature>
<dbReference type="PANTHER" id="PTHR11748">
    <property type="entry name" value="D-LACTATE DEHYDROGENASE"/>
    <property type="match status" value="1"/>
</dbReference>
<dbReference type="PANTHER" id="PTHR11748:SF114">
    <property type="entry name" value="ARYL-ALCOHOL OXIDASE VANILLYL-ALCOHOL OXIDASE (AFU_ORTHOLOGUE AFUA_3G09500)-RELATED"/>
    <property type="match status" value="1"/>
</dbReference>
<comment type="caution">
    <text evidence="4">The sequence shown here is derived from an EMBL/GenBank/DDBJ whole genome shotgun (WGS) entry which is preliminary data.</text>
</comment>
<dbReference type="eggNOG" id="KOG1231">
    <property type="taxonomic scope" value="Eukaryota"/>
</dbReference>
<dbReference type="GO" id="GO:0005739">
    <property type="term" value="C:mitochondrion"/>
    <property type="evidence" value="ECO:0007669"/>
    <property type="project" value="TreeGrafter"/>
</dbReference>
<gene>
    <name evidence="4" type="ORF">A1O5_00001</name>
</gene>
<evidence type="ECO:0000313" key="4">
    <source>
        <dbReference type="EMBL" id="EXJ75495.1"/>
    </source>
</evidence>
<evidence type="ECO:0000256" key="1">
    <source>
        <dbReference type="ARBA" id="ARBA00022630"/>
    </source>
</evidence>
<accession>W9XDT8</accession>